<reference evidence="3" key="2">
    <citation type="journal article" date="2005" name="Science">
        <title>The genome of the African trypanosome Trypanosoma brucei.</title>
        <authorList>
            <person name="Berriman M."/>
            <person name="Ghedin E."/>
            <person name="Hertz-Fowler C."/>
            <person name="Blandin G."/>
            <person name="Renauld H."/>
            <person name="Bartholomeu D.C."/>
            <person name="Lennard N.J."/>
            <person name="Caler E."/>
            <person name="Hamlin N.E."/>
            <person name="Haas B."/>
            <person name="Bohme U."/>
            <person name="Hannick L."/>
            <person name="Aslett M.A."/>
            <person name="Shallom J."/>
            <person name="Marcello L."/>
            <person name="Hou L."/>
            <person name="Wickstead B."/>
            <person name="Alsmark U.C."/>
            <person name="Arrowsmith C."/>
            <person name="Atkin R.J."/>
            <person name="Barron A.J."/>
            <person name="Bringaud F."/>
            <person name="Brooks K."/>
            <person name="Carrington M."/>
            <person name="Cherevach I."/>
            <person name="Chillingworth T.J."/>
            <person name="Churcher C."/>
            <person name="Clark L.N."/>
            <person name="Corton C.H."/>
            <person name="Cronin A."/>
            <person name="Davies R.M."/>
            <person name="Doggett J."/>
            <person name="Djikeng A."/>
            <person name="Feldblyum T."/>
            <person name="Field M.C."/>
            <person name="Fraser A."/>
            <person name="Goodhead I."/>
            <person name="Hance Z."/>
            <person name="Harper D."/>
            <person name="Harris B.R."/>
            <person name="Hauser H."/>
            <person name="Hostetler J."/>
            <person name="Ivens A."/>
            <person name="Jagels K."/>
            <person name="Johnson D."/>
            <person name="Johnson J."/>
            <person name="Jones K."/>
            <person name="Kerhornou A.X."/>
            <person name="Koo H."/>
            <person name="Larke N."/>
            <person name="Landfear S."/>
            <person name="Larkin C."/>
            <person name="Leech V."/>
            <person name="Line A."/>
            <person name="Lord A."/>
            <person name="Macleod A."/>
            <person name="Mooney P.J."/>
            <person name="Moule S."/>
            <person name="Martin D.M."/>
            <person name="Morgan G.W."/>
            <person name="Mungall K."/>
            <person name="Norbertczak H."/>
            <person name="Ormond D."/>
            <person name="Pai G."/>
            <person name="Peacock C.S."/>
            <person name="Peterson J."/>
            <person name="Quail M.A."/>
            <person name="Rabbinowitsch E."/>
            <person name="Rajandream M.A."/>
            <person name="Reitter C."/>
            <person name="Salzberg S.L."/>
            <person name="Sanders M."/>
            <person name="Schobel S."/>
            <person name="Sharp S."/>
            <person name="Simmonds M."/>
            <person name="Simpson A.J."/>
            <person name="Tallon L."/>
            <person name="Turner C.M."/>
            <person name="Tait A."/>
            <person name="Tivey A.R."/>
            <person name="Van Aken S."/>
            <person name="Walker D."/>
            <person name="Wanless D."/>
            <person name="Wang S."/>
            <person name="White B."/>
            <person name="White O."/>
            <person name="Whitehead S."/>
            <person name="Woodward J."/>
            <person name="Wortman J."/>
            <person name="Adams M.D."/>
            <person name="Embley T.M."/>
            <person name="Gull K."/>
            <person name="Ullu E."/>
            <person name="Barry J.D."/>
            <person name="Fairlamb A.H."/>
            <person name="Opperdoes F."/>
            <person name="Barrell B.G."/>
            <person name="Donelson J.E."/>
            <person name="Hall N."/>
            <person name="Fraser C.M."/>
            <person name="Melville S.E."/>
            <person name="El-Sayed N.M."/>
        </authorList>
    </citation>
    <scope>NUCLEOTIDE SEQUENCE [LARGE SCALE GENOMIC DNA]</scope>
    <source>
        <strain evidence="3">927/4 GUTat10.1</strain>
    </source>
</reference>
<sequence length="97" mass="11393">MSEGFGVVCACISFISLFIYSHFTLLYSHFTFSLTLLYFTLISLLSYTSTALPFSRLHVFSFLTVSLVALFYSLFFFLLHCLHFHTHLYYFYPAFIH</sequence>
<evidence type="ECO:0000256" key="1">
    <source>
        <dbReference type="SAM" id="Phobius"/>
    </source>
</evidence>
<feature type="transmembrane region" description="Helical" evidence="1">
    <location>
        <begin position="29"/>
        <end position="47"/>
    </location>
</feature>
<evidence type="ECO:0008006" key="4">
    <source>
        <dbReference type="Google" id="ProtNLM"/>
    </source>
</evidence>
<keyword evidence="1" id="KW-0472">Membrane</keyword>
<feature type="transmembrane region" description="Helical" evidence="1">
    <location>
        <begin position="59"/>
        <end position="79"/>
    </location>
</feature>
<feature type="transmembrane region" description="Helical" evidence="1">
    <location>
        <begin position="5"/>
        <end position="23"/>
    </location>
</feature>
<dbReference type="InParanoid" id="Q4GYH7"/>
<dbReference type="PaxDb" id="5691-CAJ16607"/>
<accession>Q4GYH7</accession>
<gene>
    <name evidence="2" type="ORF">TB927.1.4000</name>
</gene>
<dbReference type="EMBL" id="AL929603">
    <property type="protein sequence ID" value="CAJ16607.1"/>
    <property type="molecule type" value="Genomic_DNA"/>
</dbReference>
<evidence type="ECO:0000313" key="3">
    <source>
        <dbReference type="Proteomes" id="UP000008524"/>
    </source>
</evidence>
<evidence type="ECO:0000313" key="2">
    <source>
        <dbReference type="EMBL" id="CAJ16607.1"/>
    </source>
</evidence>
<organism evidence="2 3">
    <name type="scientific">Trypanosoma brucei brucei (strain 927/4 GUTat10.1)</name>
    <dbReference type="NCBI Taxonomy" id="185431"/>
    <lineage>
        <taxon>Eukaryota</taxon>
        <taxon>Discoba</taxon>
        <taxon>Euglenozoa</taxon>
        <taxon>Kinetoplastea</taxon>
        <taxon>Metakinetoplastina</taxon>
        <taxon>Trypanosomatida</taxon>
        <taxon>Trypanosomatidae</taxon>
        <taxon>Trypanosoma</taxon>
    </lineage>
</organism>
<reference evidence="2 3" key="1">
    <citation type="journal article" date="2003" name="Nucleic Acids Res.">
        <title>The DNA sequence of chromosome I of an African trypanosome: gene content, chromosome organisation, recombination and polymorphism.</title>
        <authorList>
            <person name="Hall N."/>
            <person name="Berriman M."/>
            <person name="Lennard N.J."/>
            <person name="Harris B.R."/>
            <person name="Hertz-Fowler C."/>
            <person name="Bart-Delabesse E.N."/>
            <person name="Gerrare C.S."/>
            <person name="Atkin R.J."/>
            <person name="Barron A.J."/>
            <person name="Bowman S."/>
            <person name="Bray-Allen S.P."/>
            <person name="Bringaud F."/>
            <person name="Clark L.N."/>
            <person name="Corton C.H."/>
            <person name="Cronin A."/>
            <person name="Davies R."/>
            <person name="Doggett J."/>
            <person name="Fraser A."/>
            <person name="Gruter E."/>
            <person name="Hall S."/>
            <person name="Harper A.D."/>
            <person name="Kay M.P."/>
            <person name="Leech V."/>
            <person name="Mayes R."/>
            <person name="Price C."/>
            <person name="Quail M.A."/>
            <person name="Rabbinowitch E."/>
            <person name="Reitter C."/>
            <person name="Rutherford K."/>
            <person name="Sasse J."/>
            <person name="Sharp S."/>
            <person name="Shownkeen R."/>
            <person name="Macleod A."/>
            <person name="Taylor S."/>
            <person name="Tweedie A."/>
            <person name="Turner C.M.R."/>
            <person name="Tait A."/>
            <person name="Gull K."/>
            <person name="Barrell B."/>
            <person name="Melville S.E."/>
        </authorList>
    </citation>
    <scope>NUCLEOTIDE SEQUENCE [LARGE SCALE GENOMIC DNA]</scope>
    <source>
        <strain evidence="2 3">927/4 GUTat10.1</strain>
    </source>
</reference>
<dbReference type="KEGG" id="tbr:TB927.1.4000"/>
<keyword evidence="3" id="KW-1185">Reference proteome</keyword>
<proteinExistence type="predicted"/>
<protein>
    <recommendedName>
        <fullName evidence="4">T. brucei spp.-specific protein</fullName>
    </recommendedName>
</protein>
<dbReference type="RefSeq" id="XP_001219094.1">
    <property type="nucleotide sequence ID" value="XM_001219093.1"/>
</dbReference>
<dbReference type="Proteomes" id="UP000008524">
    <property type="component" value="Chromosome 1"/>
</dbReference>
<keyword evidence="1" id="KW-1133">Transmembrane helix</keyword>
<keyword evidence="1" id="KW-0812">Transmembrane</keyword>
<dbReference type="AlphaFoldDB" id="Q4GYH7"/>
<dbReference type="GeneID" id="4357474"/>
<name>Q4GYH7_TRYB2</name>